<evidence type="ECO:0000256" key="4">
    <source>
        <dbReference type="ARBA" id="ARBA00023136"/>
    </source>
</evidence>
<feature type="transmembrane region" description="Helical" evidence="6">
    <location>
        <begin position="157"/>
        <end position="178"/>
    </location>
</feature>
<feature type="transmembrane region" description="Helical" evidence="6">
    <location>
        <begin position="312"/>
        <end position="332"/>
    </location>
</feature>
<reference evidence="8" key="2">
    <citation type="submission" date="2020-07" db="EMBL/GenBank/DDBJ databases">
        <title>Genome of starter culture bacteria Kocuria salsicia reveals its technological properties and safety for usage in meat industry.</title>
        <authorList>
            <person name="Michael M."/>
            <person name="Konstantin K."/>
            <person name="Evgenii K."/>
            <person name="Galina S."/>
            <person name="Oksana K."/>
            <person name="Andrei L."/>
        </authorList>
    </citation>
    <scope>NUCLEOTIDE SEQUENCE [LARGE SCALE GENOMIC DNA]</scope>
    <source>
        <strain evidence="8">80</strain>
    </source>
</reference>
<accession>A0A7D7L1J3</accession>
<feature type="transmembrane region" description="Helical" evidence="6">
    <location>
        <begin position="280"/>
        <end position="300"/>
    </location>
</feature>
<feature type="transmembrane region" description="Helical" evidence="6">
    <location>
        <begin position="352"/>
        <end position="371"/>
    </location>
</feature>
<dbReference type="GO" id="GO:0005886">
    <property type="term" value="C:plasma membrane"/>
    <property type="evidence" value="ECO:0007669"/>
    <property type="project" value="UniProtKB-SubCell"/>
</dbReference>
<comment type="subcellular location">
    <subcellularLocation>
        <location evidence="1">Cell membrane</location>
        <topology evidence="1">Multi-pass membrane protein</topology>
    </subcellularLocation>
</comment>
<evidence type="ECO:0000313" key="8">
    <source>
        <dbReference type="EMBL" id="QMS57049.1"/>
    </source>
</evidence>
<dbReference type="Proteomes" id="UP000216825">
    <property type="component" value="Chromosome"/>
</dbReference>
<dbReference type="GO" id="GO:0022857">
    <property type="term" value="F:transmembrane transporter activity"/>
    <property type="evidence" value="ECO:0007669"/>
    <property type="project" value="InterPro"/>
</dbReference>
<name>A0A7D7L1J3_KOCVA</name>
<dbReference type="EMBL" id="CP059343">
    <property type="protein sequence ID" value="QMS57049.1"/>
    <property type="molecule type" value="Genomic_DNA"/>
</dbReference>
<feature type="transmembrane region" description="Helical" evidence="6">
    <location>
        <begin position="67"/>
        <end position="85"/>
    </location>
</feature>
<sequence>MALAGVLLTAFTLRLGVSGVSPVLERLSTDLHLTAASTGVLAMMPTLGFALTGFLTAFLMRRMGLEALLVLSCALAVVGLVARALCTDVTLFLAFTFVAMCGLGIGNVALPPVIKKYFPNRIAPLTAAYSMLLGVSTATAPFFAVPIADAAGWRVSVGSWAVFSVAALVPWLVVWLGARRPQPARVLDPSELAEVPDVTAAAAVPGRVPPWRTSVGWGVVLMFVGTSSNTFAMFTWLPRFVVDAGFSEHEAGAMLSFYAILGLPVSLVVPLLVRRTGNTLVPGLCAVLLYGTGYLALLLWPREVLGGLPLVWVWITIAALGQASFPLALSLINIRTRTTAGAGALSGFGQGLGYLAGCAGPLMFGLLFGATGNWWTSFGYLWLMLVVLAAGVLLTARHRFMEDLAPLGTTTPTAPRGVVATGSGRDSGCGGVVA</sequence>
<evidence type="ECO:0000256" key="3">
    <source>
        <dbReference type="ARBA" id="ARBA00022989"/>
    </source>
</evidence>
<feature type="transmembrane region" description="Helical" evidence="6">
    <location>
        <begin position="377"/>
        <end position="396"/>
    </location>
</feature>
<feature type="region of interest" description="Disordered" evidence="5">
    <location>
        <begin position="415"/>
        <end position="434"/>
    </location>
</feature>
<evidence type="ECO:0000313" key="9">
    <source>
        <dbReference type="Proteomes" id="UP000216825"/>
    </source>
</evidence>
<keyword evidence="2 6" id="KW-0812">Transmembrane</keyword>
<evidence type="ECO:0000256" key="6">
    <source>
        <dbReference type="SAM" id="Phobius"/>
    </source>
</evidence>
<gene>
    <name evidence="8" type="primary">nimT</name>
    <name evidence="8" type="ORF">CIB50_0001774</name>
</gene>
<evidence type="ECO:0000256" key="5">
    <source>
        <dbReference type="SAM" id="MobiDB-lite"/>
    </source>
</evidence>
<feature type="transmembrane region" description="Helical" evidence="6">
    <location>
        <begin position="42"/>
        <end position="60"/>
    </location>
</feature>
<keyword evidence="3 6" id="KW-1133">Transmembrane helix</keyword>
<feature type="transmembrane region" description="Helical" evidence="6">
    <location>
        <begin position="255"/>
        <end position="273"/>
    </location>
</feature>
<dbReference type="InterPro" id="IPR052524">
    <property type="entry name" value="MFS_Cyanate_Porter"/>
</dbReference>
<reference evidence="8" key="1">
    <citation type="submission" date="2017-08" db="EMBL/GenBank/DDBJ databases">
        <authorList>
            <person name="Minaev M."/>
            <person name="Kurbakov K.A."/>
            <person name="Solodovnikova G.I."/>
            <person name="Kuznetsova O.A."/>
            <person name="Lisitsyn A.B."/>
        </authorList>
    </citation>
    <scope>NUCLEOTIDE SEQUENCE</scope>
    <source>
        <strain evidence="8">80</strain>
    </source>
</reference>
<evidence type="ECO:0000256" key="2">
    <source>
        <dbReference type="ARBA" id="ARBA00022692"/>
    </source>
</evidence>
<dbReference type="PROSITE" id="PS50850">
    <property type="entry name" value="MFS"/>
    <property type="match status" value="1"/>
</dbReference>
<evidence type="ECO:0000256" key="1">
    <source>
        <dbReference type="ARBA" id="ARBA00004651"/>
    </source>
</evidence>
<feature type="transmembrane region" description="Helical" evidence="6">
    <location>
        <begin position="215"/>
        <end position="235"/>
    </location>
</feature>
<dbReference type="Pfam" id="PF07690">
    <property type="entry name" value="MFS_1"/>
    <property type="match status" value="1"/>
</dbReference>
<keyword evidence="9" id="KW-1185">Reference proteome</keyword>
<protein>
    <submittedName>
        <fullName evidence="8">2-nitroimidazole transporter</fullName>
    </submittedName>
</protein>
<dbReference type="InterPro" id="IPR036259">
    <property type="entry name" value="MFS_trans_sf"/>
</dbReference>
<feature type="transmembrane region" description="Helical" evidence="6">
    <location>
        <begin position="122"/>
        <end position="145"/>
    </location>
</feature>
<dbReference type="SUPFAM" id="SSF103473">
    <property type="entry name" value="MFS general substrate transporter"/>
    <property type="match status" value="1"/>
</dbReference>
<organism evidence="8 9">
    <name type="scientific">Kocuria varians</name>
    <name type="common">Micrococcus varians</name>
    <dbReference type="NCBI Taxonomy" id="1272"/>
    <lineage>
        <taxon>Bacteria</taxon>
        <taxon>Bacillati</taxon>
        <taxon>Actinomycetota</taxon>
        <taxon>Actinomycetes</taxon>
        <taxon>Micrococcales</taxon>
        <taxon>Micrococcaceae</taxon>
        <taxon>Kocuria</taxon>
    </lineage>
</organism>
<dbReference type="PANTHER" id="PTHR23523">
    <property type="match status" value="1"/>
</dbReference>
<feature type="compositionally biased region" description="Gly residues" evidence="5">
    <location>
        <begin position="425"/>
        <end position="434"/>
    </location>
</feature>
<feature type="transmembrane region" description="Helical" evidence="6">
    <location>
        <begin position="91"/>
        <end position="110"/>
    </location>
</feature>
<dbReference type="InterPro" id="IPR020846">
    <property type="entry name" value="MFS_dom"/>
</dbReference>
<feature type="domain" description="Major facilitator superfamily (MFS) profile" evidence="7">
    <location>
        <begin position="1"/>
        <end position="399"/>
    </location>
</feature>
<proteinExistence type="predicted"/>
<dbReference type="PANTHER" id="PTHR23523:SF2">
    <property type="entry name" value="2-NITROIMIDAZOLE TRANSPORTER"/>
    <property type="match status" value="1"/>
</dbReference>
<evidence type="ECO:0000259" key="7">
    <source>
        <dbReference type="PROSITE" id="PS50850"/>
    </source>
</evidence>
<keyword evidence="4 6" id="KW-0472">Membrane</keyword>
<dbReference type="InterPro" id="IPR011701">
    <property type="entry name" value="MFS"/>
</dbReference>
<dbReference type="KEGG" id="kvr:CIB50_0001774"/>
<dbReference type="Gene3D" id="1.20.1250.20">
    <property type="entry name" value="MFS general substrate transporter like domains"/>
    <property type="match status" value="1"/>
</dbReference>
<dbReference type="AlphaFoldDB" id="A0A7D7L1J3"/>